<evidence type="ECO:0000313" key="2">
    <source>
        <dbReference type="Proteomes" id="UP000193928"/>
    </source>
</evidence>
<dbReference type="EMBL" id="LQOY01000133">
    <property type="protein sequence ID" value="ORV80789.1"/>
    <property type="molecule type" value="Genomic_DNA"/>
</dbReference>
<dbReference type="AlphaFoldDB" id="A0A1X1W2E8"/>
<keyword evidence="2" id="KW-1185">Reference proteome</keyword>
<reference evidence="1 2" key="1">
    <citation type="submission" date="2016-01" db="EMBL/GenBank/DDBJ databases">
        <title>The new phylogeny of the genus Mycobacterium.</title>
        <authorList>
            <person name="Tarcisio F."/>
            <person name="Conor M."/>
            <person name="Antonella G."/>
            <person name="Elisabetta G."/>
            <person name="Giulia F.S."/>
            <person name="Sara T."/>
            <person name="Anna F."/>
            <person name="Clotilde B."/>
            <person name="Roberto B."/>
            <person name="Veronica D.S."/>
            <person name="Fabio R."/>
            <person name="Monica P."/>
            <person name="Olivier J."/>
            <person name="Enrico T."/>
            <person name="Nicola S."/>
        </authorList>
    </citation>
    <scope>NUCLEOTIDE SEQUENCE [LARGE SCALE GENOMIC DNA]</scope>
    <source>
        <strain evidence="1 2">DSM 44160</strain>
    </source>
</reference>
<sequence>MMTESLIRIFDAHGGLDYWRSLAAVELKMSASGFLFNAKHVAPQRHVRLTISTRRPEVVLHDYPETGKRAVLHGSDRIEICDPGGAVIEYRSRPRDSFGLGRRTLYWDAMDFAYFSGYAMWNYINLPFLITEPGFTVEESPAADGTTRLTVGFPPGLPTHCPTQVLYFDATGRLTRHDYTAQVVGSWARAAHLCGNYQRFGQLWLPTRRRVYPKGPLNRPLPAPTLVAIDIHDARPLLCVDT</sequence>
<proteinExistence type="predicted"/>
<accession>A0A1X1W2E8</accession>
<evidence type="ECO:0000313" key="1">
    <source>
        <dbReference type="EMBL" id="ORV80789.1"/>
    </source>
</evidence>
<comment type="caution">
    <text evidence="1">The sequence shown here is derived from an EMBL/GenBank/DDBJ whole genome shotgun (WGS) entry which is preliminary data.</text>
</comment>
<protein>
    <submittedName>
        <fullName evidence="1">Uncharacterized protein</fullName>
    </submittedName>
</protein>
<organism evidence="1 2">
    <name type="scientific">Mycobacterium gordonae</name>
    <dbReference type="NCBI Taxonomy" id="1778"/>
    <lineage>
        <taxon>Bacteria</taxon>
        <taxon>Bacillati</taxon>
        <taxon>Actinomycetota</taxon>
        <taxon>Actinomycetes</taxon>
        <taxon>Mycobacteriales</taxon>
        <taxon>Mycobacteriaceae</taxon>
        <taxon>Mycobacterium</taxon>
    </lineage>
</organism>
<name>A0A1X1W2E8_MYCGO</name>
<dbReference type="Proteomes" id="UP000193928">
    <property type="component" value="Unassembled WGS sequence"/>
</dbReference>
<gene>
    <name evidence="1" type="ORF">AWC08_30030</name>
</gene>